<evidence type="ECO:0000313" key="1">
    <source>
        <dbReference type="EMBL" id="KAI3686356.1"/>
    </source>
</evidence>
<name>A0ACB8YM76_9ASTR</name>
<dbReference type="Proteomes" id="UP001056120">
    <property type="component" value="Linkage Group LG27"/>
</dbReference>
<proteinExistence type="predicted"/>
<keyword evidence="2" id="KW-1185">Reference proteome</keyword>
<accession>A0ACB8YM76</accession>
<protein>
    <submittedName>
        <fullName evidence="1">Uncharacterized protein</fullName>
    </submittedName>
</protein>
<organism evidence="1 2">
    <name type="scientific">Smallanthus sonchifolius</name>
    <dbReference type="NCBI Taxonomy" id="185202"/>
    <lineage>
        <taxon>Eukaryota</taxon>
        <taxon>Viridiplantae</taxon>
        <taxon>Streptophyta</taxon>
        <taxon>Embryophyta</taxon>
        <taxon>Tracheophyta</taxon>
        <taxon>Spermatophyta</taxon>
        <taxon>Magnoliopsida</taxon>
        <taxon>eudicotyledons</taxon>
        <taxon>Gunneridae</taxon>
        <taxon>Pentapetalae</taxon>
        <taxon>asterids</taxon>
        <taxon>campanulids</taxon>
        <taxon>Asterales</taxon>
        <taxon>Asteraceae</taxon>
        <taxon>Asteroideae</taxon>
        <taxon>Heliantheae alliance</taxon>
        <taxon>Millerieae</taxon>
        <taxon>Smallanthus</taxon>
    </lineage>
</organism>
<reference evidence="2" key="1">
    <citation type="journal article" date="2022" name="Mol. Ecol. Resour.">
        <title>The genomes of chicory, endive, great burdock and yacon provide insights into Asteraceae palaeo-polyploidization history and plant inulin production.</title>
        <authorList>
            <person name="Fan W."/>
            <person name="Wang S."/>
            <person name="Wang H."/>
            <person name="Wang A."/>
            <person name="Jiang F."/>
            <person name="Liu H."/>
            <person name="Zhao H."/>
            <person name="Xu D."/>
            <person name="Zhang Y."/>
        </authorList>
    </citation>
    <scope>NUCLEOTIDE SEQUENCE [LARGE SCALE GENOMIC DNA]</scope>
    <source>
        <strain evidence="2">cv. Yunnan</strain>
    </source>
</reference>
<dbReference type="EMBL" id="CM042044">
    <property type="protein sequence ID" value="KAI3686356.1"/>
    <property type="molecule type" value="Genomic_DNA"/>
</dbReference>
<evidence type="ECO:0000313" key="2">
    <source>
        <dbReference type="Proteomes" id="UP001056120"/>
    </source>
</evidence>
<comment type="caution">
    <text evidence="1">The sequence shown here is derived from an EMBL/GenBank/DDBJ whole genome shotgun (WGS) entry which is preliminary data.</text>
</comment>
<sequence>MRWLGVIEHLQAVEEVRIHDCNEIRYLWESEANASKVFMNLRKLQVSFCSNMMKLEEKEEVMNMLRVVDMEAQMDLYRMNHCRVI</sequence>
<reference evidence="1 2" key="2">
    <citation type="journal article" date="2022" name="Mol. Ecol. Resour.">
        <title>The genomes of chicory, endive, great burdock and yacon provide insights into Asteraceae paleo-polyploidization history and plant inulin production.</title>
        <authorList>
            <person name="Fan W."/>
            <person name="Wang S."/>
            <person name="Wang H."/>
            <person name="Wang A."/>
            <person name="Jiang F."/>
            <person name="Liu H."/>
            <person name="Zhao H."/>
            <person name="Xu D."/>
            <person name="Zhang Y."/>
        </authorList>
    </citation>
    <scope>NUCLEOTIDE SEQUENCE [LARGE SCALE GENOMIC DNA]</scope>
    <source>
        <strain evidence="2">cv. Yunnan</strain>
        <tissue evidence="1">Leaves</tissue>
    </source>
</reference>
<gene>
    <name evidence="1" type="ORF">L1987_80031</name>
</gene>